<feature type="region of interest" description="Disordered" evidence="3">
    <location>
        <begin position="230"/>
        <end position="278"/>
    </location>
</feature>
<comment type="caution">
    <text evidence="5">The sequence shown here is derived from an EMBL/GenBank/DDBJ whole genome shotgun (WGS) entry which is preliminary data.</text>
</comment>
<dbReference type="Proteomes" id="UP000481153">
    <property type="component" value="Unassembled WGS sequence"/>
</dbReference>
<dbReference type="AlphaFoldDB" id="A0A6G0WSI3"/>
<keyword evidence="2" id="KW-0175">Coiled coil</keyword>
<dbReference type="VEuPathDB" id="FungiDB:AeMF1_015968"/>
<dbReference type="EMBL" id="VJMJ01000154">
    <property type="protein sequence ID" value="KAF0730417.1"/>
    <property type="molecule type" value="Genomic_DNA"/>
</dbReference>
<accession>A0A6G0WSI3</accession>
<keyword evidence="1" id="KW-0106">Calcium</keyword>
<dbReference type="InterPro" id="IPR002048">
    <property type="entry name" value="EF_hand_dom"/>
</dbReference>
<feature type="domain" description="EF-hand" evidence="4">
    <location>
        <begin position="55"/>
        <end position="90"/>
    </location>
</feature>
<dbReference type="Gene3D" id="1.10.238.10">
    <property type="entry name" value="EF-hand"/>
    <property type="match status" value="1"/>
</dbReference>
<feature type="coiled-coil region" evidence="2">
    <location>
        <begin position="126"/>
        <end position="191"/>
    </location>
</feature>
<evidence type="ECO:0000313" key="6">
    <source>
        <dbReference type="Proteomes" id="UP000481153"/>
    </source>
</evidence>
<dbReference type="PANTHER" id="PTHR37473">
    <property type="entry name" value="EF-HAND DOMAIN-CONTAINING PROTEIN"/>
    <property type="match status" value="1"/>
</dbReference>
<dbReference type="InterPro" id="IPR011992">
    <property type="entry name" value="EF-hand-dom_pair"/>
</dbReference>
<reference evidence="5 6" key="1">
    <citation type="submission" date="2019-07" db="EMBL/GenBank/DDBJ databases">
        <title>Genomics analysis of Aphanomyces spp. identifies a new class of oomycete effector associated with host adaptation.</title>
        <authorList>
            <person name="Gaulin E."/>
        </authorList>
    </citation>
    <scope>NUCLEOTIDE SEQUENCE [LARGE SCALE GENOMIC DNA]</scope>
    <source>
        <strain evidence="5 6">ATCC 201684</strain>
    </source>
</reference>
<dbReference type="InterPro" id="IPR018247">
    <property type="entry name" value="EF_Hand_1_Ca_BS"/>
</dbReference>
<proteinExistence type="predicted"/>
<evidence type="ECO:0000256" key="3">
    <source>
        <dbReference type="SAM" id="MobiDB-lite"/>
    </source>
</evidence>
<evidence type="ECO:0000256" key="2">
    <source>
        <dbReference type="SAM" id="Coils"/>
    </source>
</evidence>
<evidence type="ECO:0000313" key="5">
    <source>
        <dbReference type="EMBL" id="KAF0730417.1"/>
    </source>
</evidence>
<dbReference type="GO" id="GO:0005509">
    <property type="term" value="F:calcium ion binding"/>
    <property type="evidence" value="ECO:0007669"/>
    <property type="project" value="InterPro"/>
</dbReference>
<organism evidence="5 6">
    <name type="scientific">Aphanomyces euteiches</name>
    <dbReference type="NCBI Taxonomy" id="100861"/>
    <lineage>
        <taxon>Eukaryota</taxon>
        <taxon>Sar</taxon>
        <taxon>Stramenopiles</taxon>
        <taxon>Oomycota</taxon>
        <taxon>Saprolegniomycetes</taxon>
        <taxon>Saprolegniales</taxon>
        <taxon>Verrucalvaceae</taxon>
        <taxon>Aphanomyces</taxon>
    </lineage>
</organism>
<gene>
    <name evidence="5" type="ORF">Ae201684_012119</name>
</gene>
<evidence type="ECO:0000256" key="1">
    <source>
        <dbReference type="ARBA" id="ARBA00022837"/>
    </source>
</evidence>
<dbReference type="PANTHER" id="PTHR37473:SF1">
    <property type="entry name" value="EF-HAND DOMAIN-CONTAINING PROTEIN"/>
    <property type="match status" value="1"/>
</dbReference>
<sequence length="343" mass="39503">MSDPSDGVGSADSIAVGKEYDIPSFDVLFSIFDTGRSSIATEHLSSLLSKMGYDISRDQLEKFLDDLDPDATGEISKVDFLKWFERWGDALGDPNDVDAQMEQEAASSSSPQAKDSAGVPAIQSEVLDAKLQRKRAEEDVQLLANRLAHLRMEEKKAQRKIDEANKRAEEIEAIKRRNAEHQRLKREHMERTNSNIRHALVTNSKLAVESQKKKEHAFASVAKQRAKMVHDVKADVKRTSDESAQRIEQERQRRLERSQTIKQQEKHAARRRQEAKQQQEKALIKAARTKLADEYKRKTMAEKMLREMEEEEARLIEKLRHTQENQRQAFMHLETAMQMQIQE</sequence>
<feature type="compositionally biased region" description="Low complexity" evidence="3">
    <location>
        <begin position="102"/>
        <end position="113"/>
    </location>
</feature>
<protein>
    <recommendedName>
        <fullName evidence="4">EF-hand domain-containing protein</fullName>
    </recommendedName>
</protein>
<dbReference type="PROSITE" id="PS00018">
    <property type="entry name" value="EF_HAND_1"/>
    <property type="match status" value="1"/>
</dbReference>
<name>A0A6G0WSI3_9STRA</name>
<evidence type="ECO:0000259" key="4">
    <source>
        <dbReference type="PROSITE" id="PS50222"/>
    </source>
</evidence>
<feature type="region of interest" description="Disordered" evidence="3">
    <location>
        <begin position="94"/>
        <end position="119"/>
    </location>
</feature>
<dbReference type="SUPFAM" id="SSF47473">
    <property type="entry name" value="EF-hand"/>
    <property type="match status" value="1"/>
</dbReference>
<dbReference type="PROSITE" id="PS50222">
    <property type="entry name" value="EF_HAND_2"/>
    <property type="match status" value="1"/>
</dbReference>
<keyword evidence="6" id="KW-1185">Reference proteome</keyword>